<feature type="transmembrane region" description="Helical" evidence="1">
    <location>
        <begin position="48"/>
        <end position="68"/>
    </location>
</feature>
<keyword evidence="1" id="KW-0812">Transmembrane</keyword>
<reference evidence="2" key="1">
    <citation type="journal article" date="2015" name="Nature">
        <title>Complex archaea that bridge the gap between prokaryotes and eukaryotes.</title>
        <authorList>
            <person name="Spang A."/>
            <person name="Saw J.H."/>
            <person name="Jorgensen S.L."/>
            <person name="Zaremba-Niedzwiedzka K."/>
            <person name="Martijn J."/>
            <person name="Lind A.E."/>
            <person name="van Eijk R."/>
            <person name="Schleper C."/>
            <person name="Guy L."/>
            <person name="Ettema T.J."/>
        </authorList>
    </citation>
    <scope>NUCLEOTIDE SEQUENCE</scope>
</reference>
<name>A0A0F9V7S6_9ZZZZ</name>
<dbReference type="AlphaFoldDB" id="A0A0F9V7S6"/>
<feature type="transmembrane region" description="Helical" evidence="1">
    <location>
        <begin position="102"/>
        <end position="120"/>
    </location>
</feature>
<organism evidence="2">
    <name type="scientific">marine sediment metagenome</name>
    <dbReference type="NCBI Taxonomy" id="412755"/>
    <lineage>
        <taxon>unclassified sequences</taxon>
        <taxon>metagenomes</taxon>
        <taxon>ecological metagenomes</taxon>
    </lineage>
</organism>
<keyword evidence="1" id="KW-1133">Transmembrane helix</keyword>
<evidence type="ECO:0008006" key="3">
    <source>
        <dbReference type="Google" id="ProtNLM"/>
    </source>
</evidence>
<evidence type="ECO:0000256" key="1">
    <source>
        <dbReference type="SAM" id="Phobius"/>
    </source>
</evidence>
<dbReference type="EMBL" id="LAZR01000422">
    <property type="protein sequence ID" value="KKN69601.1"/>
    <property type="molecule type" value="Genomic_DNA"/>
</dbReference>
<accession>A0A0F9V7S6</accession>
<protein>
    <recommendedName>
        <fullName evidence="3">DUF3278 domain-containing protein</fullName>
    </recommendedName>
</protein>
<sequence>MNKLQEVKEAMKNTPPERLARIEYQSHFMQMLGVTAVCGILIFQGYWYIIFAFIFSLGISYSQGIGAYQKYRTIKALIGEKEYDVEKEISPSRKRTYIIREVFGRSAGWSVLIVTIFLNLRYVDYSVWYTKILFSFSLIITYIIFYFFIIYWFASKLYYRRKK</sequence>
<proteinExistence type="predicted"/>
<comment type="caution">
    <text evidence="2">The sequence shown here is derived from an EMBL/GenBank/DDBJ whole genome shotgun (WGS) entry which is preliminary data.</text>
</comment>
<keyword evidence="1" id="KW-0472">Membrane</keyword>
<gene>
    <name evidence="2" type="ORF">LCGC14_0439040</name>
</gene>
<feature type="transmembrane region" description="Helical" evidence="1">
    <location>
        <begin position="132"/>
        <end position="154"/>
    </location>
</feature>
<evidence type="ECO:0000313" key="2">
    <source>
        <dbReference type="EMBL" id="KKN69601.1"/>
    </source>
</evidence>